<evidence type="ECO:0000313" key="1">
    <source>
        <dbReference type="EMBL" id="MBM6498030.1"/>
    </source>
</evidence>
<feature type="non-terminal residue" evidence="1">
    <location>
        <position position="87"/>
    </location>
</feature>
<name>A0ABS2CSW5_9FLAO</name>
<dbReference type="Proteomes" id="UP000759529">
    <property type="component" value="Unassembled WGS sequence"/>
</dbReference>
<gene>
    <name evidence="1" type="ORF">H9X54_001775</name>
</gene>
<proteinExistence type="predicted"/>
<comment type="caution">
    <text evidence="1">The sequence shown here is derived from an EMBL/GenBank/DDBJ whole genome shotgun (WGS) entry which is preliminary data.</text>
</comment>
<dbReference type="RefSeq" id="WP_204158667.1">
    <property type="nucleotide sequence ID" value="NZ_JACSOD020000368.1"/>
</dbReference>
<accession>A0ABS2CSW5</accession>
<reference evidence="1 2" key="1">
    <citation type="submission" date="2021-02" db="EMBL/GenBank/DDBJ databases">
        <authorList>
            <person name="Jung H.S."/>
            <person name="Chun B.H."/>
            <person name="Jeon C.O."/>
        </authorList>
    </citation>
    <scope>NUCLEOTIDE SEQUENCE [LARGE SCALE GENOMIC DNA]</scope>
    <source>
        <strain evidence="1 2">LMG 25203</strain>
    </source>
</reference>
<protein>
    <submittedName>
        <fullName evidence="1">Uncharacterized protein</fullName>
    </submittedName>
</protein>
<organism evidence="1 2">
    <name type="scientific">Flavobacterium macrobrachii</name>
    <dbReference type="NCBI Taxonomy" id="591204"/>
    <lineage>
        <taxon>Bacteria</taxon>
        <taxon>Pseudomonadati</taxon>
        <taxon>Bacteroidota</taxon>
        <taxon>Flavobacteriia</taxon>
        <taxon>Flavobacteriales</taxon>
        <taxon>Flavobacteriaceae</taxon>
        <taxon>Flavobacterium</taxon>
    </lineage>
</organism>
<evidence type="ECO:0000313" key="2">
    <source>
        <dbReference type="Proteomes" id="UP000759529"/>
    </source>
</evidence>
<sequence>MSSGFTITANVLQLGEVADLESLTFNLAIMFIRIPNVKFSTEPAILPNCCACCTTQIYKTLQINLIFFKFTHARKKDFYTTVICIGK</sequence>
<dbReference type="EMBL" id="JACSOD020000368">
    <property type="protein sequence ID" value="MBM6498030.1"/>
    <property type="molecule type" value="Genomic_DNA"/>
</dbReference>
<keyword evidence="2" id="KW-1185">Reference proteome</keyword>